<dbReference type="PANTHER" id="PTHR13878:SF102">
    <property type="entry name" value="CYTOKININ DEHYDROGENASE 5"/>
    <property type="match status" value="1"/>
</dbReference>
<dbReference type="PANTHER" id="PTHR13878">
    <property type="entry name" value="GULONOLACTONE OXIDASE"/>
    <property type="match status" value="1"/>
</dbReference>
<evidence type="ECO:0008006" key="6">
    <source>
        <dbReference type="Google" id="ProtNLM"/>
    </source>
</evidence>
<feature type="chain" id="PRO_5043317000" description="FAD-binding PCMH-type domain-containing protein" evidence="3">
    <location>
        <begin position="18"/>
        <end position="155"/>
    </location>
</feature>
<evidence type="ECO:0000256" key="1">
    <source>
        <dbReference type="ARBA" id="ARBA00005466"/>
    </source>
</evidence>
<sequence>MAHNLVLLFAISRLISTVGLTVETTQLLLQLAGEGQLRLCPSDVAAAASDFGAIATAGSRLGRGRSTPLPTTSTMWTHVHELDVVTGRMITCSDEKDSELFHGVFGGLGQFGIITRARIALEPAPKRGSLLDLDDHIRGSFLVMEPRGKESKLKK</sequence>
<keyword evidence="2" id="KW-0560">Oxidoreductase</keyword>
<evidence type="ECO:0000313" key="4">
    <source>
        <dbReference type="EMBL" id="KAJ8499848.1"/>
    </source>
</evidence>
<reference evidence="4 5" key="1">
    <citation type="submission" date="2022-12" db="EMBL/GenBank/DDBJ databases">
        <title>Chromosome-scale assembly of the Ensete ventricosum genome.</title>
        <authorList>
            <person name="Dussert Y."/>
            <person name="Stocks J."/>
            <person name="Wendawek A."/>
            <person name="Woldeyes F."/>
            <person name="Nichols R.A."/>
            <person name="Borrell J.S."/>
        </authorList>
    </citation>
    <scope>NUCLEOTIDE SEQUENCE [LARGE SCALE GENOMIC DNA]</scope>
    <source>
        <strain evidence="5">cv. Maze</strain>
        <tissue evidence="4">Seeds</tissue>
    </source>
</reference>
<dbReference type="InterPro" id="IPR050432">
    <property type="entry name" value="FAD-linked_Oxidoreductases_BP"/>
</dbReference>
<comment type="caution">
    <text evidence="4">The sequence shown here is derived from an EMBL/GenBank/DDBJ whole genome shotgun (WGS) entry which is preliminary data.</text>
</comment>
<feature type="signal peptide" evidence="3">
    <location>
        <begin position="1"/>
        <end position="17"/>
    </location>
</feature>
<keyword evidence="5" id="KW-1185">Reference proteome</keyword>
<dbReference type="GO" id="GO:0050660">
    <property type="term" value="F:flavin adenine dinucleotide binding"/>
    <property type="evidence" value="ECO:0007669"/>
    <property type="project" value="InterPro"/>
</dbReference>
<accession>A0AAV8RI71</accession>
<dbReference type="Gene3D" id="3.30.465.10">
    <property type="match status" value="1"/>
</dbReference>
<gene>
    <name evidence="4" type="ORF">OPV22_010400</name>
</gene>
<dbReference type="SUPFAM" id="SSF56176">
    <property type="entry name" value="FAD-binding/transporter-associated domain-like"/>
    <property type="match status" value="1"/>
</dbReference>
<dbReference type="GO" id="GO:0016491">
    <property type="term" value="F:oxidoreductase activity"/>
    <property type="evidence" value="ECO:0007669"/>
    <property type="project" value="UniProtKB-KW"/>
</dbReference>
<dbReference type="AlphaFoldDB" id="A0AAV8RI71"/>
<organism evidence="4 5">
    <name type="scientific">Ensete ventricosum</name>
    <name type="common">Abyssinian banana</name>
    <name type="synonym">Musa ensete</name>
    <dbReference type="NCBI Taxonomy" id="4639"/>
    <lineage>
        <taxon>Eukaryota</taxon>
        <taxon>Viridiplantae</taxon>
        <taxon>Streptophyta</taxon>
        <taxon>Embryophyta</taxon>
        <taxon>Tracheophyta</taxon>
        <taxon>Spermatophyta</taxon>
        <taxon>Magnoliopsida</taxon>
        <taxon>Liliopsida</taxon>
        <taxon>Zingiberales</taxon>
        <taxon>Musaceae</taxon>
        <taxon>Ensete</taxon>
    </lineage>
</organism>
<protein>
    <recommendedName>
        <fullName evidence="6">FAD-binding PCMH-type domain-containing protein</fullName>
    </recommendedName>
</protein>
<dbReference type="InterPro" id="IPR036318">
    <property type="entry name" value="FAD-bd_PCMH-like_sf"/>
</dbReference>
<dbReference type="EMBL" id="JAQQAF010000003">
    <property type="protein sequence ID" value="KAJ8499848.1"/>
    <property type="molecule type" value="Genomic_DNA"/>
</dbReference>
<name>A0AAV8RI71_ENSVE</name>
<dbReference type="InterPro" id="IPR016169">
    <property type="entry name" value="FAD-bd_PCMH_sub2"/>
</dbReference>
<evidence type="ECO:0000256" key="2">
    <source>
        <dbReference type="ARBA" id="ARBA00023002"/>
    </source>
</evidence>
<evidence type="ECO:0000256" key="3">
    <source>
        <dbReference type="SAM" id="SignalP"/>
    </source>
</evidence>
<keyword evidence="3" id="KW-0732">Signal</keyword>
<dbReference type="Proteomes" id="UP001222027">
    <property type="component" value="Unassembled WGS sequence"/>
</dbReference>
<evidence type="ECO:0000313" key="5">
    <source>
        <dbReference type="Proteomes" id="UP001222027"/>
    </source>
</evidence>
<proteinExistence type="inferred from homology"/>
<comment type="similarity">
    <text evidence="1">Belongs to the oxygen-dependent FAD-linked oxidoreductase family.</text>
</comment>